<keyword evidence="6" id="KW-1185">Reference proteome</keyword>
<dbReference type="SMART" id="SM00595">
    <property type="entry name" value="MADF"/>
    <property type="match status" value="1"/>
</dbReference>
<dbReference type="Pfam" id="PF10545">
    <property type="entry name" value="MADF_DNA_bdg"/>
    <property type="match status" value="1"/>
</dbReference>
<keyword evidence="1" id="KW-0539">Nucleus</keyword>
<feature type="domain" description="MADF" evidence="3">
    <location>
        <begin position="20"/>
        <end position="121"/>
    </location>
</feature>
<feature type="compositionally biased region" description="Polar residues" evidence="2">
    <location>
        <begin position="145"/>
        <end position="154"/>
    </location>
</feature>
<feature type="domain" description="BESS" evidence="4">
    <location>
        <begin position="186"/>
        <end position="225"/>
    </location>
</feature>
<dbReference type="PROSITE" id="PS51029">
    <property type="entry name" value="MADF"/>
    <property type="match status" value="1"/>
</dbReference>
<dbReference type="GeneID" id="119628912"/>
<feature type="region of interest" description="Disordered" evidence="2">
    <location>
        <begin position="310"/>
        <end position="336"/>
    </location>
</feature>
<dbReference type="KEGG" id="bmor:119628912"/>
<evidence type="ECO:0000259" key="4">
    <source>
        <dbReference type="PROSITE" id="PS51031"/>
    </source>
</evidence>
<dbReference type="GO" id="GO:0005634">
    <property type="term" value="C:nucleus"/>
    <property type="evidence" value="ECO:0007669"/>
    <property type="project" value="UniProtKB-SubCell"/>
</dbReference>
<dbReference type="RefSeq" id="XP_037868940.1">
    <property type="nucleotide sequence ID" value="XM_038013012.2"/>
</dbReference>
<organism evidence="5 6">
    <name type="scientific">Bombyx mori</name>
    <name type="common">Silk moth</name>
    <dbReference type="NCBI Taxonomy" id="7091"/>
    <lineage>
        <taxon>Eukaryota</taxon>
        <taxon>Metazoa</taxon>
        <taxon>Ecdysozoa</taxon>
        <taxon>Arthropoda</taxon>
        <taxon>Hexapoda</taxon>
        <taxon>Insecta</taxon>
        <taxon>Pterygota</taxon>
        <taxon>Neoptera</taxon>
        <taxon>Endopterygota</taxon>
        <taxon>Lepidoptera</taxon>
        <taxon>Glossata</taxon>
        <taxon>Ditrysia</taxon>
        <taxon>Bombycoidea</taxon>
        <taxon>Bombycidae</taxon>
        <taxon>Bombycinae</taxon>
        <taxon>Bombyx</taxon>
    </lineage>
</organism>
<accession>A0A8R2LY98</accession>
<dbReference type="Pfam" id="PF02944">
    <property type="entry name" value="BESS"/>
    <property type="match status" value="1"/>
</dbReference>
<evidence type="ECO:0000256" key="2">
    <source>
        <dbReference type="SAM" id="MobiDB-lite"/>
    </source>
</evidence>
<evidence type="ECO:0000313" key="5">
    <source>
        <dbReference type="EnsemblMetazoa" id="XP_037868940.1"/>
    </source>
</evidence>
<dbReference type="PROSITE" id="PS51031">
    <property type="entry name" value="BESS"/>
    <property type="match status" value="1"/>
</dbReference>
<name>A0A8R2LY98_BOMMO</name>
<dbReference type="GO" id="GO:0006357">
    <property type="term" value="P:regulation of transcription by RNA polymerase II"/>
    <property type="evidence" value="ECO:0007669"/>
    <property type="project" value="TreeGrafter"/>
</dbReference>
<evidence type="ECO:0008006" key="7">
    <source>
        <dbReference type="Google" id="ProtNLM"/>
    </source>
</evidence>
<protein>
    <recommendedName>
        <fullName evidence="7">MADF domain-containing protein</fullName>
    </recommendedName>
</protein>
<dbReference type="InterPro" id="IPR004210">
    <property type="entry name" value="BESS_motif"/>
</dbReference>
<dbReference type="AlphaFoldDB" id="A0A8R2LY98"/>
<proteinExistence type="predicted"/>
<comment type="subcellular location">
    <subcellularLocation>
        <location evidence="1">Nucleus</location>
    </subcellularLocation>
</comment>
<dbReference type="PANTHER" id="PTHR12243:SF69">
    <property type="entry name" value="SI:CH73-59F11.3"/>
    <property type="match status" value="1"/>
</dbReference>
<evidence type="ECO:0000256" key="1">
    <source>
        <dbReference type="PROSITE-ProRule" id="PRU00371"/>
    </source>
</evidence>
<dbReference type="GO" id="GO:0005667">
    <property type="term" value="C:transcription regulator complex"/>
    <property type="evidence" value="ECO:0007669"/>
    <property type="project" value="TreeGrafter"/>
</dbReference>
<feature type="region of interest" description="Disordered" evidence="2">
    <location>
        <begin position="127"/>
        <end position="164"/>
    </location>
</feature>
<dbReference type="EnsemblMetazoa" id="XM_038013012.1">
    <property type="protein sequence ID" value="XP_037868940.1"/>
    <property type="gene ID" value="LOC119628912"/>
</dbReference>
<feature type="compositionally biased region" description="Low complexity" evidence="2">
    <location>
        <begin position="310"/>
        <end position="319"/>
    </location>
</feature>
<reference evidence="6" key="1">
    <citation type="journal article" date="2008" name="Insect Biochem. Mol. Biol.">
        <title>The genome of a lepidopteran model insect, the silkworm Bombyx mori.</title>
        <authorList>
            <consortium name="International Silkworm Genome Consortium"/>
        </authorList>
    </citation>
    <scope>NUCLEOTIDE SEQUENCE [LARGE SCALE GENOMIC DNA]</scope>
    <source>
        <strain evidence="6">p50T</strain>
    </source>
</reference>
<feature type="compositionally biased region" description="Polar residues" evidence="2">
    <location>
        <begin position="127"/>
        <end position="136"/>
    </location>
</feature>
<dbReference type="PANTHER" id="PTHR12243">
    <property type="entry name" value="MADF DOMAIN TRANSCRIPTION FACTOR"/>
    <property type="match status" value="1"/>
</dbReference>
<evidence type="ECO:0000313" key="6">
    <source>
        <dbReference type="Proteomes" id="UP000005204"/>
    </source>
</evidence>
<dbReference type="InterPro" id="IPR006578">
    <property type="entry name" value="MADF-dom"/>
</dbReference>
<dbReference type="InterPro" id="IPR039353">
    <property type="entry name" value="TF_Adf1"/>
</dbReference>
<sequence length="336" mass="38696">MSSTESESVSNAEYESLSQKIIVEVQKRPALYDTTLRQYSDRNVKNKLWEEVYHNVVNNWMTLSEAEKKKKGSTIQKKWKNMRDSFSKELAIQRGKSGQGAIKKKKYVHFDSLLFLVPSLQKRETSSNIEFTSQDNPDTDLSETLPLTNSNRTPSSKKASKSRSSCEDYEQKLLNFLNTKENACEYDEDINFSQMIVPMLRKLNDDQKHFAKVEIMNILQKAKSFYPFETPIRNQRPRSHLSFTQTSSPQSYYTYSPSPPPTMPIMSPVSTPVRQLVSGPAKQTIYLPLNTPVPPTLQATVHSLQELEQQEQQLQYAQNEQEEPTAANYLSQFQEQ</sequence>
<dbReference type="Proteomes" id="UP000005204">
    <property type="component" value="Unassembled WGS sequence"/>
</dbReference>
<dbReference type="GO" id="GO:0003677">
    <property type="term" value="F:DNA binding"/>
    <property type="evidence" value="ECO:0007669"/>
    <property type="project" value="InterPro"/>
</dbReference>
<evidence type="ECO:0000259" key="3">
    <source>
        <dbReference type="PROSITE" id="PS51029"/>
    </source>
</evidence>
<reference evidence="5" key="2">
    <citation type="submission" date="2022-06" db="UniProtKB">
        <authorList>
            <consortium name="EnsemblMetazoa"/>
        </authorList>
    </citation>
    <scope>IDENTIFICATION</scope>
    <source>
        <strain evidence="5">p50T (Dazao)</strain>
    </source>
</reference>